<dbReference type="Gramene" id="OIT01465">
    <property type="protein sequence ID" value="OIT01465"/>
    <property type="gene ID" value="A4A49_09153"/>
</dbReference>
<dbReference type="SMR" id="A0A1J6J2H4"/>
<dbReference type="PANTHER" id="PTHR31371">
    <property type="entry name" value="BNAC09G50660D PROTEIN"/>
    <property type="match status" value="1"/>
</dbReference>
<keyword evidence="4" id="KW-1185">Reference proteome</keyword>
<dbReference type="AlphaFoldDB" id="A0A1J6J2H4"/>
<organism evidence="3 4">
    <name type="scientific">Nicotiana attenuata</name>
    <name type="common">Coyote tobacco</name>
    <dbReference type="NCBI Taxonomy" id="49451"/>
    <lineage>
        <taxon>Eukaryota</taxon>
        <taxon>Viridiplantae</taxon>
        <taxon>Streptophyta</taxon>
        <taxon>Embryophyta</taxon>
        <taxon>Tracheophyta</taxon>
        <taxon>Spermatophyta</taxon>
        <taxon>Magnoliopsida</taxon>
        <taxon>eudicotyledons</taxon>
        <taxon>Gunneridae</taxon>
        <taxon>Pentapetalae</taxon>
        <taxon>asterids</taxon>
        <taxon>lamiids</taxon>
        <taxon>Solanales</taxon>
        <taxon>Solanaceae</taxon>
        <taxon>Nicotianoideae</taxon>
        <taxon>Nicotianeae</taxon>
        <taxon>Nicotiana</taxon>
    </lineage>
</organism>
<evidence type="ECO:0000259" key="2">
    <source>
        <dbReference type="Pfam" id="PF11961"/>
    </source>
</evidence>
<proteinExistence type="predicted"/>
<sequence>MMGVETVTESLFNLWRTSRKSSASETERKHVIGILAFEIAGLMSKVVNLWQCLSDRRIDKLREEISCSLGIQKLVAEDDEYLMDLAIAEIIDNLGCLLKSVSTLGKRCDDPVYHNLERIFEDPVEIELNGCAWRYRLKKMDRKVKKMERFVAATTQLYQELEVLTELEQTLRRMQTGASSGQMKLLEFRQKVIWQREEVKNLREMSPWVRTYDYTVRLLLRSIFTIIMRVKYLFGTNQTGVAGGSNHFDVIDNGYLDRSRSISALTLSSVYPSENNTSESYLGSLGRSFSSLGLSGNKDRSTNKKSLARQSSVFCGKPSQLRSRRFGNVGPFKGCLNSGTESPVILESCMPSNSDLSKSDNSFQKDNDKFEDTNPVPASSNGIIFAKTSLFNFKRKLLIAPQDSLGYAALALKYANIIILIEKLSSAPHLIGLDARDDLYNMLPASVKNSLRGMLKVFAKSLTSSVYDAALAADWSLALGRILEWLSPLAHNTIRWHSERNFEKQRLVYGANVLLVQTLYFANQARTEAAVVELLMGLNYLSRFGREISAKPLMETSCGRASSEYFLHKDNNPNAYHLCHD</sequence>
<dbReference type="STRING" id="49451.A0A1J6J2H4"/>
<dbReference type="GO" id="GO:0045927">
    <property type="term" value="P:positive regulation of growth"/>
    <property type="evidence" value="ECO:0007669"/>
    <property type="project" value="InterPro"/>
</dbReference>
<gene>
    <name evidence="3" type="ORF">A4A49_09153</name>
</gene>
<dbReference type="InterPro" id="IPR007700">
    <property type="entry name" value="DUF668"/>
</dbReference>
<dbReference type="Pfam" id="PF05003">
    <property type="entry name" value="DUF668"/>
    <property type="match status" value="1"/>
</dbReference>
<name>A0A1J6J2H4_NICAT</name>
<feature type="domain" description="DUF3475" evidence="2">
    <location>
        <begin position="34"/>
        <end position="90"/>
    </location>
</feature>
<protein>
    <recommendedName>
        <fullName evidence="5">DUF668 domain-containing protein</fullName>
    </recommendedName>
</protein>
<reference evidence="3" key="1">
    <citation type="submission" date="2016-11" db="EMBL/GenBank/DDBJ databases">
        <title>The genome of Nicotiana attenuata.</title>
        <authorList>
            <person name="Xu S."/>
            <person name="Brockmoeller T."/>
            <person name="Gaquerel E."/>
            <person name="Navarro A."/>
            <person name="Kuhl H."/>
            <person name="Gase K."/>
            <person name="Ling Z."/>
            <person name="Zhou W."/>
            <person name="Kreitzer C."/>
            <person name="Stanke M."/>
            <person name="Tang H."/>
            <person name="Lyons E."/>
            <person name="Pandey P."/>
            <person name="Pandey S.P."/>
            <person name="Timmermann B."/>
            <person name="Baldwin I.T."/>
        </authorList>
    </citation>
    <scope>NUCLEOTIDE SEQUENCE [LARGE SCALE GENOMIC DNA]</scope>
    <source>
        <strain evidence="3">UT</strain>
    </source>
</reference>
<feature type="domain" description="DUF668" evidence="1">
    <location>
        <begin position="405"/>
        <end position="495"/>
    </location>
</feature>
<dbReference type="PANTHER" id="PTHR31371:SF4">
    <property type="entry name" value="DUF668 DOMAIN-CONTAINING PROTEIN"/>
    <property type="match status" value="1"/>
</dbReference>
<evidence type="ECO:0000259" key="1">
    <source>
        <dbReference type="Pfam" id="PF05003"/>
    </source>
</evidence>
<evidence type="ECO:0000313" key="3">
    <source>
        <dbReference type="EMBL" id="OIT01465.1"/>
    </source>
</evidence>
<dbReference type="OMA" id="SGWEYRW"/>
<dbReference type="Pfam" id="PF11961">
    <property type="entry name" value="DUF3475"/>
    <property type="match status" value="1"/>
</dbReference>
<comment type="caution">
    <text evidence="3">The sequence shown here is derived from an EMBL/GenBank/DDBJ whole genome shotgun (WGS) entry which is preliminary data.</text>
</comment>
<accession>A0A1J6J2H4</accession>
<dbReference type="KEGG" id="nau:109229724"/>
<evidence type="ECO:0008006" key="5">
    <source>
        <dbReference type="Google" id="ProtNLM"/>
    </source>
</evidence>
<dbReference type="OrthoDB" id="2018987at2759"/>
<dbReference type="EMBL" id="MJEQ01037189">
    <property type="protein sequence ID" value="OIT01465.1"/>
    <property type="molecule type" value="Genomic_DNA"/>
</dbReference>
<evidence type="ECO:0000313" key="4">
    <source>
        <dbReference type="Proteomes" id="UP000187609"/>
    </source>
</evidence>
<dbReference type="Proteomes" id="UP000187609">
    <property type="component" value="Unassembled WGS sequence"/>
</dbReference>
<dbReference type="InterPro" id="IPR021864">
    <property type="entry name" value="DUF3475"/>
</dbReference>